<keyword evidence="3" id="KW-0998">Cell outer membrane</keyword>
<dbReference type="EMBL" id="QEAS01000012">
    <property type="protein sequence ID" value="PWG79848.1"/>
    <property type="molecule type" value="Genomic_DNA"/>
</dbReference>
<keyword evidence="4" id="KW-0798">TonB box</keyword>
<dbReference type="GO" id="GO:0009279">
    <property type="term" value="C:cell outer membrane"/>
    <property type="evidence" value="ECO:0007669"/>
    <property type="project" value="UniProtKB-SubCell"/>
</dbReference>
<dbReference type="Pfam" id="PF00593">
    <property type="entry name" value="TonB_dep_Rec_b-barrel"/>
    <property type="match status" value="1"/>
</dbReference>
<feature type="signal peptide" evidence="6">
    <location>
        <begin position="1"/>
        <end position="33"/>
    </location>
</feature>
<dbReference type="InterPro" id="IPR037066">
    <property type="entry name" value="Plug_dom_sf"/>
</dbReference>
<dbReference type="RefSeq" id="WP_109416745.1">
    <property type="nucleotide sequence ID" value="NZ_QEAS01000012.1"/>
</dbReference>
<dbReference type="AlphaFoldDB" id="A0A2U2PEM4"/>
<feature type="compositionally biased region" description="Polar residues" evidence="5">
    <location>
        <begin position="1043"/>
        <end position="1057"/>
    </location>
</feature>
<proteinExistence type="inferred from homology"/>
<evidence type="ECO:0000259" key="7">
    <source>
        <dbReference type="Pfam" id="PF00593"/>
    </source>
</evidence>
<dbReference type="Gene3D" id="2.170.130.10">
    <property type="entry name" value="TonB-dependent receptor, plug domain"/>
    <property type="match status" value="1"/>
</dbReference>
<dbReference type="Gene3D" id="2.40.170.20">
    <property type="entry name" value="TonB-dependent receptor, beta-barrel domain"/>
    <property type="match status" value="1"/>
</dbReference>
<dbReference type="OrthoDB" id="9768470at2"/>
<dbReference type="PANTHER" id="PTHR40980">
    <property type="entry name" value="PLUG DOMAIN-CONTAINING PROTEIN"/>
    <property type="match status" value="1"/>
</dbReference>
<dbReference type="Pfam" id="PF13715">
    <property type="entry name" value="CarbopepD_reg_2"/>
    <property type="match status" value="1"/>
</dbReference>
<evidence type="ECO:0000259" key="8">
    <source>
        <dbReference type="Pfam" id="PF07715"/>
    </source>
</evidence>
<protein>
    <recommendedName>
        <fullName evidence="11">TonB-dependent receptor</fullName>
    </recommendedName>
</protein>
<sequence length="1095" mass="124181">MFVSTKVINTVQKKRLLLNVFILAILLAQPALAQSAHNKTGKLITLDAAKTTLYEVISSLKAQSDYDFFYDKEAARKVPVQNLRIVNASVPEALQKMRKELPVDYQVLRNEVSIRIESPEQHNRRKQQEEPGKITGKIIDDKGEALPGASVKIKELNRGIQSSVDGTYLINVPPGTYTVEVSYVSYQNKRVTDVTVLAGKITPLDILLKTDSKSLNEVVVTSSYRRASIEGLYARQKNSAGVTDGITAEQISRTPDNNTAQVLKRVSGLQVSDGKYVVVRGLSDRYNNVLLNGSMLPSSEPNKRNFSFDMVPSAMLDRIVVSKTATPDQTGEFTGGLIQIETKDIPTENFFHITIGTGYNTQSTGKDMTGLDRGKNAWIGFTSDIHKKPEGMTFGGYTALEGKVNRLTTQADDPNRQKIHQFLRTMPYNWTLKKYTAMPTQNYQLQLGRTIPFKNESKLGIVTALTYRNEQDIEDRSLYMINSNDFTGTNNKFATTLGGSLNLGYQFGKHKITLQNTYNHKFSDDMWKYTGVDGDNNNIRHDSYTNVTIVNQLFQSQLAGEHTLGRQNIRIDWLASAGWVDRDQPYSRQLGRLNGNQSDNDPSDYLGLDLTDNNLKNGNLFYSELKEKVYNWATNVQVPFRVKNLSQTFKVGYSGKYRDAGYEANLFRMYQFNDASYPRGTPYDQILTQENFGKDLYLHAISGNGRDRENSSSAEGYDGFQRLNAFYAMLDLKPLRQLRLTGGIRAEKNSQNVYDYLWNVQEQIPERKLTTNSQTTWLPSVNAVYSITDKLNLRSAWYKTVARPDLRELSSFTYWDYDLFASVSGSRLQTTNVENADLRLEYYPAPGEVFSVSAFYKMFRNPIEMIIDAAASSFIYRYSNLEAALDKGLEVDFRKSLNFLDSSSGFFNTLFLSGNFTWIDANVTFLPSTAVDEDGNPIDPKRDRPLTGQSPYIINGGLQYAGKAFGLNVSYNRYGKRIVFASPDRSTDEYENPRDMLDLQLSYKLLKQKRAEIKLNISDLLNQQQFFYRNQFSLDNPFGFPGGQSSVDRYPGSNTEQLKPEEKDPKGTAYNKDYDTVSRRYKFGTTYTLNFTYRF</sequence>
<comment type="similarity">
    <text evidence="4">Belongs to the TonB-dependent receptor family.</text>
</comment>
<dbReference type="SUPFAM" id="SSF49464">
    <property type="entry name" value="Carboxypeptidase regulatory domain-like"/>
    <property type="match status" value="1"/>
</dbReference>
<dbReference type="InterPro" id="IPR008969">
    <property type="entry name" value="CarboxyPept-like_regulatory"/>
</dbReference>
<dbReference type="InterPro" id="IPR036942">
    <property type="entry name" value="Beta-barrel_TonB_sf"/>
</dbReference>
<feature type="region of interest" description="Disordered" evidence="5">
    <location>
        <begin position="1043"/>
        <end position="1071"/>
    </location>
</feature>
<evidence type="ECO:0000256" key="6">
    <source>
        <dbReference type="SAM" id="SignalP"/>
    </source>
</evidence>
<organism evidence="9 10">
    <name type="scientific">Pararcticibacter amylolyticus</name>
    <dbReference type="NCBI Taxonomy" id="2173175"/>
    <lineage>
        <taxon>Bacteria</taxon>
        <taxon>Pseudomonadati</taxon>
        <taxon>Bacteroidota</taxon>
        <taxon>Sphingobacteriia</taxon>
        <taxon>Sphingobacteriales</taxon>
        <taxon>Sphingobacteriaceae</taxon>
        <taxon>Pararcticibacter</taxon>
    </lineage>
</organism>
<dbReference type="Gene3D" id="2.60.40.1120">
    <property type="entry name" value="Carboxypeptidase-like, regulatory domain"/>
    <property type="match status" value="1"/>
</dbReference>
<evidence type="ECO:0000256" key="2">
    <source>
        <dbReference type="ARBA" id="ARBA00023136"/>
    </source>
</evidence>
<evidence type="ECO:0000313" key="9">
    <source>
        <dbReference type="EMBL" id="PWG79848.1"/>
    </source>
</evidence>
<comment type="caution">
    <text evidence="9">The sequence shown here is derived from an EMBL/GenBank/DDBJ whole genome shotgun (WGS) entry which is preliminary data.</text>
</comment>
<name>A0A2U2PEM4_9SPHI</name>
<comment type="subcellular location">
    <subcellularLocation>
        <location evidence="1 4">Cell outer membrane</location>
    </subcellularLocation>
</comment>
<gene>
    <name evidence="9" type="ORF">DDR33_15715</name>
</gene>
<dbReference type="Proteomes" id="UP000245647">
    <property type="component" value="Unassembled WGS sequence"/>
</dbReference>
<keyword evidence="6" id="KW-0732">Signal</keyword>
<evidence type="ECO:0000313" key="10">
    <source>
        <dbReference type="Proteomes" id="UP000245647"/>
    </source>
</evidence>
<keyword evidence="2 4" id="KW-0472">Membrane</keyword>
<evidence type="ECO:0008006" key="11">
    <source>
        <dbReference type="Google" id="ProtNLM"/>
    </source>
</evidence>
<feature type="compositionally biased region" description="Basic and acidic residues" evidence="5">
    <location>
        <begin position="1058"/>
        <end position="1071"/>
    </location>
</feature>
<accession>A0A2U2PEM4</accession>
<evidence type="ECO:0000256" key="5">
    <source>
        <dbReference type="SAM" id="MobiDB-lite"/>
    </source>
</evidence>
<reference evidence="9 10" key="1">
    <citation type="submission" date="2018-04" db="EMBL/GenBank/DDBJ databases">
        <title>Pedobacter chongqingensis sp. nov., isolated from a rottenly hemp rope.</title>
        <authorList>
            <person name="Cai Y."/>
        </authorList>
    </citation>
    <scope>NUCLEOTIDE SEQUENCE [LARGE SCALE GENOMIC DNA]</scope>
    <source>
        <strain evidence="9 10">FJ4-8</strain>
    </source>
</reference>
<keyword evidence="10" id="KW-1185">Reference proteome</keyword>
<feature type="domain" description="TonB-dependent receptor plug" evidence="8">
    <location>
        <begin position="236"/>
        <end position="331"/>
    </location>
</feature>
<dbReference type="InterPro" id="IPR000531">
    <property type="entry name" value="Beta-barrel_TonB"/>
</dbReference>
<dbReference type="SUPFAM" id="SSF56935">
    <property type="entry name" value="Porins"/>
    <property type="match status" value="1"/>
</dbReference>
<evidence type="ECO:0000256" key="3">
    <source>
        <dbReference type="ARBA" id="ARBA00023237"/>
    </source>
</evidence>
<dbReference type="InterPro" id="IPR012910">
    <property type="entry name" value="Plug_dom"/>
</dbReference>
<dbReference type="PANTHER" id="PTHR40980:SF5">
    <property type="entry name" value="TONB-DEPENDENT RECEPTOR"/>
    <property type="match status" value="1"/>
</dbReference>
<feature type="domain" description="TonB-dependent receptor-like beta-barrel" evidence="7">
    <location>
        <begin position="585"/>
        <end position="1016"/>
    </location>
</feature>
<evidence type="ECO:0000256" key="1">
    <source>
        <dbReference type="ARBA" id="ARBA00004442"/>
    </source>
</evidence>
<feature type="chain" id="PRO_5015550962" description="TonB-dependent receptor" evidence="6">
    <location>
        <begin position="34"/>
        <end position="1095"/>
    </location>
</feature>
<dbReference type="Pfam" id="PF07715">
    <property type="entry name" value="Plug"/>
    <property type="match status" value="1"/>
</dbReference>
<evidence type="ECO:0000256" key="4">
    <source>
        <dbReference type="RuleBase" id="RU003357"/>
    </source>
</evidence>